<dbReference type="AlphaFoldDB" id="A0A506TZ05"/>
<dbReference type="Proteomes" id="UP000320314">
    <property type="component" value="Unassembled WGS sequence"/>
</dbReference>
<name>A0A506TZ05_9HYPH</name>
<sequence>MNGDAEAFMVLALVLWLIATLPIFIAFARKHPSRWVIFIVTIVFGATLIGWLVALVWSLHGFHRSEGGTAPHGGESGLNLFGNDEKAVRVARPVAALEAPSASRDVAWAAGQIERLGQLRAEGHLDEAEYARLKAGVLAEVGG</sequence>
<dbReference type="Pfam" id="PF14373">
    <property type="entry name" value="Imm_superinfect"/>
    <property type="match status" value="1"/>
</dbReference>
<protein>
    <submittedName>
        <fullName evidence="2">Superinfection immunity protein</fullName>
    </submittedName>
</protein>
<dbReference type="OrthoDB" id="8005508at2"/>
<feature type="transmembrane region" description="Helical" evidence="1">
    <location>
        <begin position="7"/>
        <end position="29"/>
    </location>
</feature>
<keyword evidence="3" id="KW-1185">Reference proteome</keyword>
<feature type="transmembrane region" description="Helical" evidence="1">
    <location>
        <begin position="35"/>
        <end position="57"/>
    </location>
</feature>
<dbReference type="EMBL" id="VHLH01000029">
    <property type="protein sequence ID" value="TPW26546.1"/>
    <property type="molecule type" value="Genomic_DNA"/>
</dbReference>
<dbReference type="RefSeq" id="WP_141167804.1">
    <property type="nucleotide sequence ID" value="NZ_VHLH01000029.1"/>
</dbReference>
<evidence type="ECO:0000256" key="1">
    <source>
        <dbReference type="SAM" id="Phobius"/>
    </source>
</evidence>
<proteinExistence type="predicted"/>
<keyword evidence="1" id="KW-0812">Transmembrane</keyword>
<gene>
    <name evidence="2" type="ORF">FJU11_14580</name>
</gene>
<evidence type="ECO:0000313" key="3">
    <source>
        <dbReference type="Proteomes" id="UP000320314"/>
    </source>
</evidence>
<accession>A0A506TZ05</accession>
<dbReference type="InterPro" id="IPR016410">
    <property type="entry name" value="Phage_imm"/>
</dbReference>
<organism evidence="2 3">
    <name type="scientific">Pararhizobium mangrovi</name>
    <dbReference type="NCBI Taxonomy" id="2590452"/>
    <lineage>
        <taxon>Bacteria</taxon>
        <taxon>Pseudomonadati</taxon>
        <taxon>Pseudomonadota</taxon>
        <taxon>Alphaproteobacteria</taxon>
        <taxon>Hyphomicrobiales</taxon>
        <taxon>Rhizobiaceae</taxon>
        <taxon>Rhizobium/Agrobacterium group</taxon>
        <taxon>Pararhizobium</taxon>
    </lineage>
</organism>
<keyword evidence="1" id="KW-1133">Transmembrane helix</keyword>
<reference evidence="2 3" key="1">
    <citation type="submission" date="2019-06" db="EMBL/GenBank/DDBJ databases">
        <authorList>
            <person name="Li M."/>
        </authorList>
    </citation>
    <scope>NUCLEOTIDE SEQUENCE [LARGE SCALE GENOMIC DNA]</scope>
    <source>
        <strain evidence="2 3">BGMRC6574</strain>
    </source>
</reference>
<evidence type="ECO:0000313" key="2">
    <source>
        <dbReference type="EMBL" id="TPW26546.1"/>
    </source>
</evidence>
<keyword evidence="1" id="KW-0472">Membrane</keyword>
<comment type="caution">
    <text evidence="2">The sequence shown here is derived from an EMBL/GenBank/DDBJ whole genome shotgun (WGS) entry which is preliminary data.</text>
</comment>